<dbReference type="Proteomes" id="UP000499080">
    <property type="component" value="Unassembled WGS sequence"/>
</dbReference>
<comment type="caution">
    <text evidence="1">The sequence shown here is derived from an EMBL/GenBank/DDBJ whole genome shotgun (WGS) entry which is preliminary data.</text>
</comment>
<sequence length="86" mass="9655">MQFKQTLHSDCEVVAESFRPFASRSAVYKAGDFESGFSLASEVTFNRRIAGNRPFPPPHLEMRINFALDGTGLNSYDTDFCKEGDK</sequence>
<keyword evidence="2" id="KW-1185">Reference proteome</keyword>
<dbReference type="EMBL" id="BGPR01003209">
    <property type="protein sequence ID" value="GBM85137.1"/>
    <property type="molecule type" value="Genomic_DNA"/>
</dbReference>
<evidence type="ECO:0000313" key="2">
    <source>
        <dbReference type="Proteomes" id="UP000499080"/>
    </source>
</evidence>
<protein>
    <submittedName>
        <fullName evidence="1">Uncharacterized protein</fullName>
    </submittedName>
</protein>
<accession>A0A4Y2J4T0</accession>
<dbReference type="AlphaFoldDB" id="A0A4Y2J4T0"/>
<gene>
    <name evidence="1" type="ORF">AVEN_67797_1</name>
</gene>
<proteinExistence type="predicted"/>
<organism evidence="1 2">
    <name type="scientific">Araneus ventricosus</name>
    <name type="common">Orbweaver spider</name>
    <name type="synonym">Epeira ventricosa</name>
    <dbReference type="NCBI Taxonomy" id="182803"/>
    <lineage>
        <taxon>Eukaryota</taxon>
        <taxon>Metazoa</taxon>
        <taxon>Ecdysozoa</taxon>
        <taxon>Arthropoda</taxon>
        <taxon>Chelicerata</taxon>
        <taxon>Arachnida</taxon>
        <taxon>Araneae</taxon>
        <taxon>Araneomorphae</taxon>
        <taxon>Entelegynae</taxon>
        <taxon>Araneoidea</taxon>
        <taxon>Araneidae</taxon>
        <taxon>Araneus</taxon>
    </lineage>
</organism>
<evidence type="ECO:0000313" key="1">
    <source>
        <dbReference type="EMBL" id="GBM85137.1"/>
    </source>
</evidence>
<name>A0A4Y2J4T0_ARAVE</name>
<reference evidence="1 2" key="1">
    <citation type="journal article" date="2019" name="Sci. Rep.">
        <title>Orb-weaving spider Araneus ventricosus genome elucidates the spidroin gene catalogue.</title>
        <authorList>
            <person name="Kono N."/>
            <person name="Nakamura H."/>
            <person name="Ohtoshi R."/>
            <person name="Moran D.A.P."/>
            <person name="Shinohara A."/>
            <person name="Yoshida Y."/>
            <person name="Fujiwara M."/>
            <person name="Mori M."/>
            <person name="Tomita M."/>
            <person name="Arakawa K."/>
        </authorList>
    </citation>
    <scope>NUCLEOTIDE SEQUENCE [LARGE SCALE GENOMIC DNA]</scope>
</reference>